<gene>
    <name evidence="1" type="ORF">L1987_12907</name>
</gene>
<keyword evidence="2" id="KW-1185">Reference proteome</keyword>
<reference evidence="1 2" key="2">
    <citation type="journal article" date="2022" name="Mol. Ecol. Resour.">
        <title>The genomes of chicory, endive, great burdock and yacon provide insights into Asteraceae paleo-polyploidization history and plant inulin production.</title>
        <authorList>
            <person name="Fan W."/>
            <person name="Wang S."/>
            <person name="Wang H."/>
            <person name="Wang A."/>
            <person name="Jiang F."/>
            <person name="Liu H."/>
            <person name="Zhao H."/>
            <person name="Xu D."/>
            <person name="Zhang Y."/>
        </authorList>
    </citation>
    <scope>NUCLEOTIDE SEQUENCE [LARGE SCALE GENOMIC DNA]</scope>
    <source>
        <strain evidence="2">cv. Yunnan</strain>
        <tissue evidence="1">Leaves</tissue>
    </source>
</reference>
<evidence type="ECO:0000313" key="2">
    <source>
        <dbReference type="Proteomes" id="UP001056120"/>
    </source>
</evidence>
<dbReference type="Proteomes" id="UP001056120">
    <property type="component" value="Linkage Group LG04"/>
</dbReference>
<accession>A0ACB9JF35</accession>
<dbReference type="EMBL" id="CM042021">
    <property type="protein sequence ID" value="KAI3819084.1"/>
    <property type="molecule type" value="Genomic_DNA"/>
</dbReference>
<comment type="caution">
    <text evidence="1">The sequence shown here is derived from an EMBL/GenBank/DDBJ whole genome shotgun (WGS) entry which is preliminary data.</text>
</comment>
<evidence type="ECO:0000313" key="1">
    <source>
        <dbReference type="EMBL" id="KAI3819084.1"/>
    </source>
</evidence>
<name>A0ACB9JF35_9ASTR</name>
<reference evidence="2" key="1">
    <citation type="journal article" date="2022" name="Mol. Ecol. Resour.">
        <title>The genomes of chicory, endive, great burdock and yacon provide insights into Asteraceae palaeo-polyploidization history and plant inulin production.</title>
        <authorList>
            <person name="Fan W."/>
            <person name="Wang S."/>
            <person name="Wang H."/>
            <person name="Wang A."/>
            <person name="Jiang F."/>
            <person name="Liu H."/>
            <person name="Zhao H."/>
            <person name="Xu D."/>
            <person name="Zhang Y."/>
        </authorList>
    </citation>
    <scope>NUCLEOTIDE SEQUENCE [LARGE SCALE GENOMIC DNA]</scope>
    <source>
        <strain evidence="2">cv. Yunnan</strain>
    </source>
</reference>
<protein>
    <submittedName>
        <fullName evidence="1">Uncharacterized protein</fullName>
    </submittedName>
</protein>
<sequence length="1469" mass="167668">MDEDKNVPIILGRPFLATAKALIDVYSGRLTLRVDEEEVTFDVGRSMQHTQNQDDSLYFVETIYSCVSDHLQDTAEEESLDTQIVGGETIDPIGEDQFDEQLFSQESYEFPQCSTIFAMVARDSEPIERPSVEDPPPVELKELPSHLEYAFLDGESRLPVIIASDLTSDEKERLLEVLKQHKQAIAWRIMDIKGINPSFCTHKIIMEDDYRPAVQHQRRLNPNMQEVVKKEVIKLLDAGLIYPISDSPWVSPVQVVPKKGGMTVITNERNELIPTRTVTGWRVCIDYRKLNDATRKDHFPLPFIDQMLERLAGKMFYCFLDGFSGYFQIPIAPEDQEKTTFTCPYGTFAYRRMPFGLCNAPATFQHCMVAIFHDMIEDSMEVFMDDFSVFGSSFDHCLGNLERMLARCKEANLVLNWEKCHFMVKEGIVLGHKVSRAGIEVDRAKIDTISKLPPPTSVKSIRSFLGHAGFYRRFIKDFSKIARPMTQLLEKEAQFVFSDECLSAFNLLKEKLVNAPIMVAPDWKLPFEIMCDASDFAVGAVLGQRREKQFHPIYYVSKTLNDAQEHYTTTEKELLAVVFAFDKFWSYLVLSKTIVFTDHAALRHLFSKQDAKPRLIRWVLLLQEFDIEICDKKGAENVAADHLSRLECSASSELVGSSINDNFPHEFLMHIQIQDEECPWFAYFANFLASGIVIKGLKHQQKRKFFADVKHYLWEDPYLFRFGADQIVRRCVFGDEALQVLRHCHEGPTGGHHGATLTAKKVFYAGFFWPTIFRDAHEMIRACDACQRASNISYRNEMPQNSIQILAVDYVSKWAEAQALPTNDARVVVQFLKKLFSRFGAPKALISDRGTHFCNSQLEKALSRYGVNHRFSTAYHPQTSGQVEVTNRGIKRILEKTVGQNRKDWSDRLIYGKACHLPVELEDKAYWALKAVNLDLVSAGENRFTQIHELDELRNQAYANSMIYKERTKSLHDRRLKDKKEFQVGGRVLLYNSRLRLFPGKLKSRWTGPYTVKEVFPYRTVEIEHEDGRIFKVNGHRLKPYIDGPVDPALEVIGTCFESSGFGIMFGISQMAGNRDHPYLEFDMNEHEYEARLDVLWPRRGRILAARRLEPAAIDAIVRRAVMEFFSTYEFDYPCADLEQPETVRFRLGGEWRVMSVARFGRLLGLYTRQELQTELFTEGITEFLTEEDKDQFWHEFGFGIYDPSLTKASSLRDPLHRVLHRCIVYSISGRGQGETVVNLRELFYLFCLLRPPACNLAHSIAGYLVNSSGRDVSSAICGGHFVTKLARHFQLLTDDLIGDLTPVAETIVMSVQTLRNMHVAWRGAGGIRLVDRWGRTWDPDRPGPDPDRVQAEAEAAAQQEQEQVHELHQPDQPPPPLPPPPVVIPHDMFMRYWAWQYEVQCAAAAAGGAPYAVPLPFFMQPEQQPDQPPPSPQLQPPPSPPHHQSPPPAAGGVGGGAADIDLEGMQWE</sequence>
<proteinExistence type="predicted"/>
<organism evidence="1 2">
    <name type="scientific">Smallanthus sonchifolius</name>
    <dbReference type="NCBI Taxonomy" id="185202"/>
    <lineage>
        <taxon>Eukaryota</taxon>
        <taxon>Viridiplantae</taxon>
        <taxon>Streptophyta</taxon>
        <taxon>Embryophyta</taxon>
        <taxon>Tracheophyta</taxon>
        <taxon>Spermatophyta</taxon>
        <taxon>Magnoliopsida</taxon>
        <taxon>eudicotyledons</taxon>
        <taxon>Gunneridae</taxon>
        <taxon>Pentapetalae</taxon>
        <taxon>asterids</taxon>
        <taxon>campanulids</taxon>
        <taxon>Asterales</taxon>
        <taxon>Asteraceae</taxon>
        <taxon>Asteroideae</taxon>
        <taxon>Heliantheae alliance</taxon>
        <taxon>Millerieae</taxon>
        <taxon>Smallanthus</taxon>
    </lineage>
</organism>